<name>F8TTZ9_PBCV1</name>
<organismHost>
    <name type="scientific">Chlorella</name>
    <dbReference type="NCBI Taxonomy" id="3071"/>
</organismHost>
<dbReference type="RefSeq" id="YP_004678915.1">
    <property type="nucleotide sequence ID" value="NC_000852.5"/>
</dbReference>
<reference evidence="2 3" key="5">
    <citation type="journal article" date="1997" name="Virology">
        <title>Analysis of 74 kb of DNA located at the right end of the 330-kb chlorella virus PBCV-1 genome.</title>
        <authorList>
            <person name="Li Y."/>
            <person name="Lu Z."/>
            <person name="Sun L."/>
            <person name="Ropp S."/>
            <person name="Kutish G.F."/>
            <person name="Rock D.L."/>
            <person name="Van Etten J.L."/>
        </authorList>
    </citation>
    <scope>NUCLEOTIDE SEQUENCE [LARGE SCALE GENOMIC DNA]</scope>
</reference>
<dbReference type="GeneID" id="10971213"/>
<reference evidence="2 3" key="7">
    <citation type="journal article" date="2000" name="Virology">
        <title>Characterization of a beta-1,3-glucanase encoded by chlorella virus PBCV-1.</title>
        <authorList>
            <person name="Sun L."/>
            <person name="Gurnon J.R."/>
            <person name="Adams B.J."/>
            <person name="Graves M.V."/>
            <person name="Van Etten J.L."/>
        </authorList>
    </citation>
    <scope>NUCLEOTIDE SEQUENCE [LARGE SCALE GENOMIC DNA]</scope>
</reference>
<dbReference type="EMBL" id="JF411744">
    <property type="protein sequence ID" value="AEI70060.1"/>
    <property type="molecule type" value="Genomic_DNA"/>
</dbReference>
<gene>
    <name evidence="2" type="primary">a228aR</name>
</gene>
<organism evidence="2 3">
    <name type="scientific">Paramecium bursaria Chlorella virus 1</name>
    <name type="common">PBCV-1</name>
    <dbReference type="NCBI Taxonomy" id="10506"/>
    <lineage>
        <taxon>Viruses</taxon>
        <taxon>Varidnaviria</taxon>
        <taxon>Bamfordvirae</taxon>
        <taxon>Nucleocytoviricota</taxon>
        <taxon>Megaviricetes</taxon>
        <taxon>Algavirales</taxon>
        <taxon>Phycodnaviridae</taxon>
        <taxon>Chlorovirus</taxon>
        <taxon>Chlorovirus vanettense</taxon>
    </lineage>
</organism>
<evidence type="ECO:0000256" key="1">
    <source>
        <dbReference type="SAM" id="Phobius"/>
    </source>
</evidence>
<keyword evidence="1" id="KW-0472">Membrane</keyword>
<accession>F8TTZ9</accession>
<reference evidence="2 3" key="1">
    <citation type="journal article" date="1995" name="Virology">
        <title>Analysis of 45 kb of DNA located at the left end of the chlorella virus PBCV-1 genome.</title>
        <authorList>
            <person name="Lu Z."/>
            <person name="Li Y."/>
            <person name="Zhang Y."/>
            <person name="Kutish G.F."/>
            <person name="Rock D.L."/>
            <person name="Van Etten J.L."/>
        </authorList>
    </citation>
    <scope>NUCLEOTIDE SEQUENCE [LARGE SCALE GENOMIC DNA]</scope>
</reference>
<proteinExistence type="predicted"/>
<reference evidence="2 3" key="8">
    <citation type="journal article" date="2010" name="J. Virol.">
        <title>Microarray analysis of Paramecium bursaria chlorella virus 1 transcription.</title>
        <authorList>
            <person name="Yanai-Balser G.M."/>
            <person name="Duncan G.A."/>
            <person name="Eudy J.D."/>
            <person name="Wang D."/>
            <person name="Li X."/>
            <person name="Agarkova I.V."/>
            <person name="Dunigan D.D."/>
            <person name="Van Etten J.L."/>
        </authorList>
    </citation>
    <scope>NUCLEOTIDE SEQUENCE [LARGE SCALE GENOMIC DNA]</scope>
</reference>
<reference evidence="2 3" key="4">
    <citation type="journal article" date="1996" name="Virology">
        <title>Analysis of 76 kb of the chlorella virus PBCV-1 330-kb genome: map positions 182 to 258.</title>
        <authorList>
            <person name="Kutish G.F."/>
            <person name="Li Y."/>
            <person name="Lu Z."/>
            <person name="Furuta M."/>
            <person name="Rock D.L."/>
            <person name="Van Etten J.L."/>
        </authorList>
    </citation>
    <scope>NUCLEOTIDE SEQUENCE [LARGE SCALE GENOMIC DNA]</scope>
</reference>
<protein>
    <submittedName>
        <fullName evidence="2">Uncharacterized protein</fullName>
    </submittedName>
</protein>
<reference evidence="2 3" key="2">
    <citation type="journal article" date="1995" name="Virology">
        <title>Analysis of 43 kb of the Chlorella virus PBCV-1 330-kb genome: map positions 45 to 88.</title>
        <authorList>
            <person name="Li Y."/>
            <person name="Lu Z."/>
            <person name="Burbank D.E."/>
            <person name="Kutish G.F."/>
            <person name="Rock D.L."/>
            <person name="Van Etten J.L."/>
        </authorList>
    </citation>
    <scope>NUCLEOTIDE SEQUENCE [LARGE SCALE GENOMIC DNA]</scope>
</reference>
<reference evidence="2 3" key="3">
    <citation type="journal article" date="1996" name="Virology">
        <title>Analysis of 94 kb of the chlorella virus PBCV-1 330-kb genome: map positions 88 to 182.</title>
        <authorList>
            <person name="Lu Z."/>
            <person name="Li Y."/>
            <person name="Que Q."/>
            <person name="Kutish G.F."/>
            <person name="Rock D.L."/>
            <person name="Van Etten J.L."/>
        </authorList>
    </citation>
    <scope>NUCLEOTIDE SEQUENCE [LARGE SCALE GENOMIC DNA]</scope>
</reference>
<keyword evidence="1" id="KW-0812">Transmembrane</keyword>
<keyword evidence="3" id="KW-1185">Reference proteome</keyword>
<keyword evidence="1" id="KW-1133">Transmembrane helix</keyword>
<dbReference type="Proteomes" id="UP000000862">
    <property type="component" value="Segment"/>
</dbReference>
<evidence type="ECO:0000313" key="3">
    <source>
        <dbReference type="Proteomes" id="UP000000862"/>
    </source>
</evidence>
<feature type="transmembrane region" description="Helical" evidence="1">
    <location>
        <begin position="12"/>
        <end position="30"/>
    </location>
</feature>
<evidence type="ECO:0000313" key="2">
    <source>
        <dbReference type="EMBL" id="AEI70060.1"/>
    </source>
</evidence>
<reference evidence="2 3" key="6">
    <citation type="journal article" date="1999" name="Virology">
        <title>Chlorella virus PBCV-1 encodes a functional homospermidine synthase.</title>
        <authorList>
            <person name="Kaiser A."/>
            <person name="Vollmert M."/>
            <person name="Tholl D."/>
            <person name="Graves M.V."/>
            <person name="Gurnon J.R."/>
            <person name="Xing W."/>
            <person name="Lisec A.D."/>
            <person name="Nickerson K.W."/>
            <person name="Van Etten J.L."/>
        </authorList>
    </citation>
    <scope>NUCLEOTIDE SEQUENCE [LARGE SCALE GENOMIC DNA]</scope>
</reference>
<sequence>MNSIIFAPEDAFLKLTFTLKVILLFIVILCKHIKLRENKKQYYP</sequence>
<dbReference type="KEGG" id="vg:10971213"/>